<reference evidence="1 2" key="1">
    <citation type="journal article" date="2016" name="Gene">
        <title>PacBio SMRT assembly of a complex multi-replicon genome reveals chlorocatechol degradative operon in a region of genome plasticity.</title>
        <authorList>
            <person name="Ricker N."/>
            <person name="Shen S.Y."/>
            <person name="Goordial J."/>
            <person name="Jin S."/>
            <person name="Fulthorpe R.R."/>
        </authorList>
    </citation>
    <scope>NUCLEOTIDE SEQUENCE [LARGE SCALE GENOMIC DNA]</scope>
    <source>
        <strain evidence="1 2">OLGA172</strain>
    </source>
</reference>
<evidence type="ECO:0000313" key="2">
    <source>
        <dbReference type="Proteomes" id="UP000076852"/>
    </source>
</evidence>
<dbReference type="Proteomes" id="UP000076852">
    <property type="component" value="Chromosome 1"/>
</dbReference>
<protein>
    <submittedName>
        <fullName evidence="1">Uncharacterized protein</fullName>
    </submittedName>
</protein>
<gene>
    <name evidence="1" type="ORF">AYM40_16255</name>
</gene>
<dbReference type="KEGG" id="buz:AYM40_16255"/>
<sequence>MKTGFHCAIAAPSGRHASGAAGDMMIVDALYPNRCTALGTYTACSTKKPKLKKIAVDGSRIEKVKRT</sequence>
<dbReference type="EMBL" id="CP014578">
    <property type="protein sequence ID" value="ANB73735.1"/>
    <property type="molecule type" value="Genomic_DNA"/>
</dbReference>
<evidence type="ECO:0000313" key="1">
    <source>
        <dbReference type="EMBL" id="ANB73735.1"/>
    </source>
</evidence>
<dbReference type="RefSeq" id="WP_063497106.1">
    <property type="nucleotide sequence ID" value="NZ_CP014578.1"/>
</dbReference>
<keyword evidence="2" id="KW-1185">Reference proteome</keyword>
<name>A0A160FMA4_9BURK</name>
<organism evidence="1 2">
    <name type="scientific">Paraburkholderia phytofirmans OLGA172</name>
    <dbReference type="NCBI Taxonomy" id="1417228"/>
    <lineage>
        <taxon>Bacteria</taxon>
        <taxon>Pseudomonadati</taxon>
        <taxon>Pseudomonadota</taxon>
        <taxon>Betaproteobacteria</taxon>
        <taxon>Burkholderiales</taxon>
        <taxon>Burkholderiaceae</taxon>
        <taxon>Paraburkholderia</taxon>
    </lineage>
</organism>
<proteinExistence type="predicted"/>
<dbReference type="STRING" id="1804984.AYM40_16255"/>
<accession>A0A160FMA4</accession>
<dbReference type="AlphaFoldDB" id="A0A160FMA4"/>